<feature type="transmembrane region" description="Helical" evidence="1">
    <location>
        <begin position="109"/>
        <end position="126"/>
    </location>
</feature>
<organism evidence="2 3">
    <name type="scientific">Natrinema limicola JCM 13563</name>
    <dbReference type="NCBI Taxonomy" id="1230457"/>
    <lineage>
        <taxon>Archaea</taxon>
        <taxon>Methanobacteriati</taxon>
        <taxon>Methanobacteriota</taxon>
        <taxon>Stenosarchaea group</taxon>
        <taxon>Halobacteria</taxon>
        <taxon>Halobacteriales</taxon>
        <taxon>Natrialbaceae</taxon>
        <taxon>Natrinema</taxon>
    </lineage>
</organism>
<gene>
    <name evidence="2" type="ORF">C476_11741</name>
</gene>
<accession>M0C8G5</accession>
<proteinExistence type="predicted"/>
<dbReference type="NCBIfam" id="NF037962">
    <property type="entry name" value="arsenic_eff"/>
    <property type="match status" value="1"/>
</dbReference>
<feature type="transmembrane region" description="Helical" evidence="1">
    <location>
        <begin position="82"/>
        <end position="102"/>
    </location>
</feature>
<feature type="transmembrane region" description="Helical" evidence="1">
    <location>
        <begin position="53"/>
        <end position="76"/>
    </location>
</feature>
<feature type="transmembrane region" description="Helical" evidence="1">
    <location>
        <begin position="226"/>
        <end position="248"/>
    </location>
</feature>
<dbReference type="OrthoDB" id="169735at2157"/>
<feature type="transmembrane region" description="Helical" evidence="1">
    <location>
        <begin position="272"/>
        <end position="293"/>
    </location>
</feature>
<evidence type="ECO:0000313" key="3">
    <source>
        <dbReference type="Proteomes" id="UP000011615"/>
    </source>
</evidence>
<protein>
    <submittedName>
        <fullName evidence="2">Uncharacterized protein</fullName>
    </submittedName>
</protein>
<evidence type="ECO:0000256" key="1">
    <source>
        <dbReference type="SAM" id="Phobius"/>
    </source>
</evidence>
<dbReference type="Pfam" id="PF11449">
    <property type="entry name" value="ArsP_2"/>
    <property type="match status" value="1"/>
</dbReference>
<sequence>MNELLNVFLASLRDGYVQVSAFVAVTVLAFGLVQYRTDGALIAAIEDNERLQVLFGGLLGLTPGCGGAIVIMPLYLRGTVSFGTVVATLGATAGDSAFVILALAPEAALYAYAVAFAASVATGYLVDSVGLGVSRVDAAVARLSPAARPDGGTAVNGGVTPNPAHDYCGPAPTHAHEAGPDRRSRVLTPLSHLAHITWWGTAIAGLGLGILYLLRGGPDVTLTLGVGFDGLFTVVGIAGAVLSLYLYLIGRHYVGEGEIARARDSFHSAYDALTHAAMETSFVTVWVLVAFLVYEYAVLLTGVNVATLAATAGVLAPIGGAAVGLIPGCGPQILLASVYAEGGLPFSALTANAIAQDGDALFPLLAVDARAAVVATIYNFLPAVVVGVALDLLWGPVFGMAEFGFGVL</sequence>
<name>M0C8G5_9EURY</name>
<dbReference type="AlphaFoldDB" id="M0C8G5"/>
<dbReference type="InterPro" id="IPR021552">
    <property type="entry name" value="ArsP_2"/>
</dbReference>
<feature type="transmembrane region" description="Helical" evidence="1">
    <location>
        <begin position="196"/>
        <end position="214"/>
    </location>
</feature>
<dbReference type="RefSeq" id="WP_008013129.1">
    <property type="nucleotide sequence ID" value="NZ_AOIT01000047.1"/>
</dbReference>
<dbReference type="PATRIC" id="fig|1230457.4.peg.2361"/>
<reference evidence="2 3" key="1">
    <citation type="journal article" date="2014" name="PLoS Genet.">
        <title>Phylogenetically driven sequencing of extremely halophilic archaea reveals strategies for static and dynamic osmo-response.</title>
        <authorList>
            <person name="Becker E.A."/>
            <person name="Seitzer P.M."/>
            <person name="Tritt A."/>
            <person name="Larsen D."/>
            <person name="Krusor M."/>
            <person name="Yao A.I."/>
            <person name="Wu D."/>
            <person name="Madern D."/>
            <person name="Eisen J.A."/>
            <person name="Darling A.E."/>
            <person name="Facciotti M.T."/>
        </authorList>
    </citation>
    <scope>NUCLEOTIDE SEQUENCE [LARGE SCALE GENOMIC DNA]</scope>
    <source>
        <strain evidence="2 3">JCM 13563</strain>
    </source>
</reference>
<dbReference type="EMBL" id="AOIT01000047">
    <property type="protein sequence ID" value="ELZ19505.1"/>
    <property type="molecule type" value="Genomic_DNA"/>
</dbReference>
<keyword evidence="1" id="KW-1133">Transmembrane helix</keyword>
<comment type="caution">
    <text evidence="2">The sequence shown here is derived from an EMBL/GenBank/DDBJ whole genome shotgun (WGS) entry which is preliminary data.</text>
</comment>
<keyword evidence="3" id="KW-1185">Reference proteome</keyword>
<dbReference type="STRING" id="1230457.C476_11741"/>
<dbReference type="eggNOG" id="arCOG10198">
    <property type="taxonomic scope" value="Archaea"/>
</dbReference>
<evidence type="ECO:0000313" key="2">
    <source>
        <dbReference type="EMBL" id="ELZ19505.1"/>
    </source>
</evidence>
<feature type="transmembrane region" description="Helical" evidence="1">
    <location>
        <begin position="15"/>
        <end position="33"/>
    </location>
</feature>
<keyword evidence="1" id="KW-0472">Membrane</keyword>
<feature type="transmembrane region" description="Helical" evidence="1">
    <location>
        <begin position="371"/>
        <end position="394"/>
    </location>
</feature>
<keyword evidence="1" id="KW-0812">Transmembrane</keyword>
<feature type="transmembrane region" description="Helical" evidence="1">
    <location>
        <begin position="305"/>
        <end position="326"/>
    </location>
</feature>
<dbReference type="Proteomes" id="UP000011615">
    <property type="component" value="Unassembled WGS sequence"/>
</dbReference>